<name>A0A4Y9A848_9BACI</name>
<dbReference type="AlphaFoldDB" id="A0A4Y9A848"/>
<comment type="caution">
    <text evidence="1">The sequence shown here is derived from an EMBL/GenBank/DDBJ whole genome shotgun (WGS) entry which is preliminary data.</text>
</comment>
<accession>A0A4Y9A848</accession>
<evidence type="ECO:0000313" key="2">
    <source>
        <dbReference type="Proteomes" id="UP000298484"/>
    </source>
</evidence>
<dbReference type="Proteomes" id="UP000298484">
    <property type="component" value="Unassembled WGS sequence"/>
</dbReference>
<keyword evidence="2" id="KW-1185">Reference proteome</keyword>
<protein>
    <submittedName>
        <fullName evidence="1">Uncharacterized protein</fullName>
    </submittedName>
</protein>
<proteinExistence type="predicted"/>
<dbReference type="EMBL" id="SRHY01000034">
    <property type="protein sequence ID" value="TFJ91933.1"/>
    <property type="molecule type" value="Genomic_DNA"/>
</dbReference>
<dbReference type="InterPro" id="IPR027417">
    <property type="entry name" value="P-loop_NTPase"/>
</dbReference>
<dbReference type="RefSeq" id="WP_135110956.1">
    <property type="nucleotide sequence ID" value="NZ_SRHY01000034.1"/>
</dbReference>
<evidence type="ECO:0000313" key="1">
    <source>
        <dbReference type="EMBL" id="TFJ91933.1"/>
    </source>
</evidence>
<reference evidence="1 2" key="1">
    <citation type="submission" date="2019-03" db="EMBL/GenBank/DDBJ databases">
        <title>Genome sequence of Lentibacillus salicampi ATCC BAA-719.</title>
        <authorList>
            <person name="Maclea K.S."/>
            <person name="Simoes Junior M."/>
        </authorList>
    </citation>
    <scope>NUCLEOTIDE SEQUENCE [LARGE SCALE GENOMIC DNA]</scope>
    <source>
        <strain evidence="1 2">ATCC BAA-719</strain>
    </source>
</reference>
<organism evidence="1 2">
    <name type="scientific">Lentibacillus salicampi</name>
    <dbReference type="NCBI Taxonomy" id="175306"/>
    <lineage>
        <taxon>Bacteria</taxon>
        <taxon>Bacillati</taxon>
        <taxon>Bacillota</taxon>
        <taxon>Bacilli</taxon>
        <taxon>Bacillales</taxon>
        <taxon>Bacillaceae</taxon>
        <taxon>Lentibacillus</taxon>
    </lineage>
</organism>
<dbReference type="SUPFAM" id="SSF52540">
    <property type="entry name" value="P-loop containing nucleoside triphosphate hydrolases"/>
    <property type="match status" value="1"/>
</dbReference>
<dbReference type="Gene3D" id="3.40.50.300">
    <property type="entry name" value="P-loop containing nucleotide triphosphate hydrolases"/>
    <property type="match status" value="1"/>
</dbReference>
<sequence>MKVLKGRQKPIIEVRNFSFSYEEIDEQRLFNGLDFKLNQNEVTLLMGARSLGQKYFKKSRFISLQPIFM</sequence>
<gene>
    <name evidence="1" type="ORF">E4U82_14925</name>
</gene>